<gene>
    <name evidence="1" type="ORF">LCGC14_3123140</name>
</gene>
<sequence length="41" mass="4725">MSIKNKISTIEGNKLRYEKEQGYTNGILIAIETVQIIKEEE</sequence>
<evidence type="ECO:0000313" key="1">
    <source>
        <dbReference type="EMBL" id="KKK50623.1"/>
    </source>
</evidence>
<accession>A0A0F8W1X9</accession>
<dbReference type="EMBL" id="LAZR01067924">
    <property type="protein sequence ID" value="KKK50623.1"/>
    <property type="molecule type" value="Genomic_DNA"/>
</dbReference>
<comment type="caution">
    <text evidence="1">The sequence shown here is derived from an EMBL/GenBank/DDBJ whole genome shotgun (WGS) entry which is preliminary data.</text>
</comment>
<name>A0A0F8W1X9_9ZZZZ</name>
<protein>
    <submittedName>
        <fullName evidence="1">Uncharacterized protein</fullName>
    </submittedName>
</protein>
<dbReference type="AlphaFoldDB" id="A0A0F8W1X9"/>
<proteinExistence type="predicted"/>
<reference evidence="1" key="1">
    <citation type="journal article" date="2015" name="Nature">
        <title>Complex archaea that bridge the gap between prokaryotes and eukaryotes.</title>
        <authorList>
            <person name="Spang A."/>
            <person name="Saw J.H."/>
            <person name="Jorgensen S.L."/>
            <person name="Zaremba-Niedzwiedzka K."/>
            <person name="Martijn J."/>
            <person name="Lind A.E."/>
            <person name="van Eijk R."/>
            <person name="Schleper C."/>
            <person name="Guy L."/>
            <person name="Ettema T.J."/>
        </authorList>
    </citation>
    <scope>NUCLEOTIDE SEQUENCE</scope>
</reference>
<organism evidence="1">
    <name type="scientific">marine sediment metagenome</name>
    <dbReference type="NCBI Taxonomy" id="412755"/>
    <lineage>
        <taxon>unclassified sequences</taxon>
        <taxon>metagenomes</taxon>
        <taxon>ecological metagenomes</taxon>
    </lineage>
</organism>